<dbReference type="SUPFAM" id="SSF56784">
    <property type="entry name" value="HAD-like"/>
    <property type="match status" value="1"/>
</dbReference>
<dbReference type="FunFam" id="3.30.70.100:FF:000001">
    <property type="entry name" value="ATPase copper transporting beta"/>
    <property type="match status" value="1"/>
</dbReference>
<evidence type="ECO:0000256" key="6">
    <source>
        <dbReference type="ARBA" id="ARBA00022723"/>
    </source>
</evidence>
<dbReference type="PANTHER" id="PTHR43520:SF8">
    <property type="entry name" value="P-TYPE CU(+) TRANSPORTER"/>
    <property type="match status" value="1"/>
</dbReference>
<organism evidence="18 19">
    <name type="scientific">candidate division WOR-1 bacterium RIFOXYC12_FULL_54_18</name>
    <dbReference type="NCBI Taxonomy" id="1802584"/>
    <lineage>
        <taxon>Bacteria</taxon>
        <taxon>Bacillati</taxon>
        <taxon>Saganbacteria</taxon>
    </lineage>
</organism>
<dbReference type="InterPro" id="IPR044492">
    <property type="entry name" value="P_typ_ATPase_HD_dom"/>
</dbReference>
<evidence type="ECO:0000256" key="14">
    <source>
        <dbReference type="ARBA" id="ARBA00023136"/>
    </source>
</evidence>
<keyword evidence="5 16" id="KW-0812">Transmembrane</keyword>
<feature type="transmembrane region" description="Helical" evidence="16">
    <location>
        <begin position="675"/>
        <end position="694"/>
    </location>
</feature>
<dbReference type="AlphaFoldDB" id="A0A1F4T7S0"/>
<accession>A0A1F4T7S0</accession>
<keyword evidence="10" id="KW-1278">Translocase</keyword>
<dbReference type="Pfam" id="PF00702">
    <property type="entry name" value="Hydrolase"/>
    <property type="match status" value="1"/>
</dbReference>
<dbReference type="GO" id="GO:0140581">
    <property type="term" value="F:P-type monovalent copper transporter activity"/>
    <property type="evidence" value="ECO:0007669"/>
    <property type="project" value="UniProtKB-EC"/>
</dbReference>
<protein>
    <recommendedName>
        <fullName evidence="3">P-type Cu(+) transporter</fullName>
        <ecNumber evidence="3">7.2.2.8</ecNumber>
    </recommendedName>
</protein>
<feature type="transmembrane region" description="Helical" evidence="16">
    <location>
        <begin position="120"/>
        <end position="143"/>
    </location>
</feature>
<evidence type="ECO:0000256" key="5">
    <source>
        <dbReference type="ARBA" id="ARBA00022692"/>
    </source>
</evidence>
<dbReference type="InterPro" id="IPR036163">
    <property type="entry name" value="HMA_dom_sf"/>
</dbReference>
<dbReference type="GO" id="GO:0043682">
    <property type="term" value="F:P-type divalent copper transporter activity"/>
    <property type="evidence" value="ECO:0007669"/>
    <property type="project" value="TreeGrafter"/>
</dbReference>
<dbReference type="PROSITE" id="PS50846">
    <property type="entry name" value="HMA_2"/>
    <property type="match status" value="1"/>
</dbReference>
<keyword evidence="13" id="KW-0406">Ion transport</keyword>
<feature type="domain" description="HMA" evidence="17">
    <location>
        <begin position="6"/>
        <end position="72"/>
    </location>
</feature>
<reference evidence="18 19" key="1">
    <citation type="journal article" date="2016" name="Nat. Commun.">
        <title>Thousands of microbial genomes shed light on interconnected biogeochemical processes in an aquifer system.</title>
        <authorList>
            <person name="Anantharaman K."/>
            <person name="Brown C.T."/>
            <person name="Hug L.A."/>
            <person name="Sharon I."/>
            <person name="Castelle C.J."/>
            <person name="Probst A.J."/>
            <person name="Thomas B.C."/>
            <person name="Singh A."/>
            <person name="Wilkins M.J."/>
            <person name="Karaoz U."/>
            <person name="Brodie E.L."/>
            <person name="Williams K.H."/>
            <person name="Hubbard S.S."/>
            <person name="Banfield J.F."/>
        </authorList>
    </citation>
    <scope>NUCLEOTIDE SEQUENCE [LARGE SCALE GENOMIC DNA]</scope>
</reference>
<dbReference type="Gene3D" id="2.70.150.10">
    <property type="entry name" value="Calcium-transporting ATPase, cytoplasmic transduction domain A"/>
    <property type="match status" value="1"/>
</dbReference>
<keyword evidence="8" id="KW-0187">Copper transport</keyword>
<keyword evidence="7 16" id="KW-0547">Nucleotide-binding</keyword>
<keyword evidence="16" id="KW-1003">Cell membrane</keyword>
<dbReference type="Proteomes" id="UP000178602">
    <property type="component" value="Unassembled WGS sequence"/>
</dbReference>
<keyword evidence="14 16" id="KW-0472">Membrane</keyword>
<dbReference type="InterPro" id="IPR008250">
    <property type="entry name" value="ATPase_P-typ_transduc_dom_A_sf"/>
</dbReference>
<dbReference type="GO" id="GO:0016887">
    <property type="term" value="F:ATP hydrolysis activity"/>
    <property type="evidence" value="ECO:0007669"/>
    <property type="project" value="InterPro"/>
</dbReference>
<evidence type="ECO:0000313" key="19">
    <source>
        <dbReference type="Proteomes" id="UP000178602"/>
    </source>
</evidence>
<evidence type="ECO:0000256" key="15">
    <source>
        <dbReference type="ARBA" id="ARBA00049289"/>
    </source>
</evidence>
<evidence type="ECO:0000256" key="10">
    <source>
        <dbReference type="ARBA" id="ARBA00022967"/>
    </source>
</evidence>
<evidence type="ECO:0000256" key="16">
    <source>
        <dbReference type="RuleBase" id="RU362081"/>
    </source>
</evidence>
<dbReference type="SFLD" id="SFLDG00002">
    <property type="entry name" value="C1.7:_P-type_atpase_like"/>
    <property type="match status" value="1"/>
</dbReference>
<evidence type="ECO:0000313" key="18">
    <source>
        <dbReference type="EMBL" id="OGC28133.1"/>
    </source>
</evidence>
<evidence type="ECO:0000259" key="17">
    <source>
        <dbReference type="PROSITE" id="PS50846"/>
    </source>
</evidence>
<dbReference type="NCBIfam" id="TIGR01525">
    <property type="entry name" value="ATPase-IB_hvy"/>
    <property type="match status" value="1"/>
</dbReference>
<gene>
    <name evidence="18" type="ORF">A3K49_03995</name>
</gene>
<dbReference type="Gene3D" id="3.40.50.1000">
    <property type="entry name" value="HAD superfamily/HAD-like"/>
    <property type="match status" value="1"/>
</dbReference>
<sequence>MPQKSGKLIISISGMDCVSCASAVENALRGFSGVISANVNFASEKAIVEYDSTITDLAAIEKVVEATGFKVVREKDDETVDREQEMAGLRRRLSGSLLFSLPLIYFMFHSIFGWPLPHLFVMYAATIEFLLVLPILFFGAIFFKRGILALGKTRTANMDTLVSIGVASAFIYSLVVTIGQWLGKIPLGMEGLYYEVAAFLITFILLGKYFEALAKGQTSAAIKKLIGLQAKTAVVIREGKEREVPMSEVIVGDVLVVKPGGKIPVDGVVIDGSSAVDESMVSGESLPIVKNPGDKVIGATINGTGAFKFRAEKVGNETFIAQMIRLVEEAQGSKAPIQELADLISAYFVPAVILVAFAALLVWLLLGQTLIFSLTIFISVLIIACPCSLGLATPTAVMVGTGLGAERGILIKDAAALQIASQIKTIVFDKTGTLTVGKPEVTDIIGHRETLFLAGIAEKRSEHPLAEAILRKAENIPDPEQFSSISGQGVEAVYGGATILLGNRSLFEQKGIPLGELASKITSLAEKGRSVVIIARNSQLVGAIGVSDQLKGSAKEAVTSLKKMGLKIVMITGDNQATAEAIAEEAGIDQVLAQVLPQAKAEKVKELQTEKVAMVGDGINDAPALAQADLGIAIGSGTDVAIETGSIILVRNDLRDVAVAIKLSKYAMRKIRQNLFWAFIYNIIGIPIAAGILFPINGFLLSPVVAGAAMAFSSVSVVSNSLLMRRFKS</sequence>
<dbReference type="InterPro" id="IPR017969">
    <property type="entry name" value="Heavy-metal-associated_CS"/>
</dbReference>
<feature type="transmembrane region" description="Helical" evidence="16">
    <location>
        <begin position="155"/>
        <end position="179"/>
    </location>
</feature>
<dbReference type="GO" id="GO:0005524">
    <property type="term" value="F:ATP binding"/>
    <property type="evidence" value="ECO:0007669"/>
    <property type="project" value="UniProtKB-UniRule"/>
</dbReference>
<dbReference type="InterPro" id="IPR023298">
    <property type="entry name" value="ATPase_P-typ_TM_dom_sf"/>
</dbReference>
<feature type="transmembrane region" description="Helical" evidence="16">
    <location>
        <begin position="371"/>
        <end position="392"/>
    </location>
</feature>
<dbReference type="SFLD" id="SFLDF00027">
    <property type="entry name" value="p-type_atpase"/>
    <property type="match status" value="1"/>
</dbReference>
<dbReference type="FunFam" id="2.70.150.10:FF:000002">
    <property type="entry name" value="Copper-transporting ATPase 1, putative"/>
    <property type="match status" value="1"/>
</dbReference>
<dbReference type="EC" id="7.2.2.8" evidence="3"/>
<dbReference type="PANTHER" id="PTHR43520">
    <property type="entry name" value="ATP7, ISOFORM B"/>
    <property type="match status" value="1"/>
</dbReference>
<dbReference type="GO" id="GO:0005507">
    <property type="term" value="F:copper ion binding"/>
    <property type="evidence" value="ECO:0007669"/>
    <property type="project" value="TreeGrafter"/>
</dbReference>
<dbReference type="Pfam" id="PF00403">
    <property type="entry name" value="HMA"/>
    <property type="match status" value="1"/>
</dbReference>
<keyword evidence="11 16" id="KW-1133">Transmembrane helix</keyword>
<dbReference type="InterPro" id="IPR018303">
    <property type="entry name" value="ATPase_P-typ_P_site"/>
</dbReference>
<dbReference type="InterPro" id="IPR001757">
    <property type="entry name" value="P_typ_ATPase"/>
</dbReference>
<dbReference type="InterPro" id="IPR006121">
    <property type="entry name" value="HMA_dom"/>
</dbReference>
<feature type="transmembrane region" description="Helical" evidence="16">
    <location>
        <begin position="96"/>
        <end position="114"/>
    </location>
</feature>
<keyword evidence="6 16" id="KW-0479">Metal-binding</keyword>
<dbReference type="GO" id="GO:0005886">
    <property type="term" value="C:plasma membrane"/>
    <property type="evidence" value="ECO:0007669"/>
    <property type="project" value="UniProtKB-SubCell"/>
</dbReference>
<dbReference type="InterPro" id="IPR059000">
    <property type="entry name" value="ATPase_P-type_domA"/>
</dbReference>
<dbReference type="InterPro" id="IPR023299">
    <property type="entry name" value="ATPase_P-typ_cyto_dom_N"/>
</dbReference>
<comment type="caution">
    <text evidence="18">The sequence shown here is derived from an EMBL/GenBank/DDBJ whole genome shotgun (WGS) entry which is preliminary data.</text>
</comment>
<evidence type="ECO:0000256" key="4">
    <source>
        <dbReference type="ARBA" id="ARBA00022448"/>
    </source>
</evidence>
<proteinExistence type="inferred from homology"/>
<dbReference type="CDD" id="cd00371">
    <property type="entry name" value="HMA"/>
    <property type="match status" value="1"/>
</dbReference>
<dbReference type="SUPFAM" id="SSF81665">
    <property type="entry name" value="Calcium ATPase, transmembrane domain M"/>
    <property type="match status" value="1"/>
</dbReference>
<dbReference type="PROSITE" id="PS01047">
    <property type="entry name" value="HMA_1"/>
    <property type="match status" value="1"/>
</dbReference>
<keyword evidence="4" id="KW-0813">Transport</keyword>
<dbReference type="EMBL" id="MEUG01000001">
    <property type="protein sequence ID" value="OGC28133.1"/>
    <property type="molecule type" value="Genomic_DNA"/>
</dbReference>
<dbReference type="CDD" id="cd02094">
    <property type="entry name" value="P-type_ATPase_Cu-like"/>
    <property type="match status" value="1"/>
</dbReference>
<comment type="catalytic activity">
    <reaction evidence="15">
        <text>Cu(+)(in) + ATP + H2O = Cu(+)(out) + ADP + phosphate + H(+)</text>
        <dbReference type="Rhea" id="RHEA:25792"/>
        <dbReference type="ChEBI" id="CHEBI:15377"/>
        <dbReference type="ChEBI" id="CHEBI:15378"/>
        <dbReference type="ChEBI" id="CHEBI:30616"/>
        <dbReference type="ChEBI" id="CHEBI:43474"/>
        <dbReference type="ChEBI" id="CHEBI:49552"/>
        <dbReference type="ChEBI" id="CHEBI:456216"/>
        <dbReference type="EC" id="7.2.2.8"/>
    </reaction>
</comment>
<dbReference type="FunFam" id="3.40.50.1000:FF:000144">
    <property type="entry name" value="copper-transporting ATPase 1 isoform X2"/>
    <property type="match status" value="1"/>
</dbReference>
<evidence type="ECO:0000256" key="8">
    <source>
        <dbReference type="ARBA" id="ARBA00022796"/>
    </source>
</evidence>
<feature type="transmembrane region" description="Helical" evidence="16">
    <location>
        <begin position="191"/>
        <end position="210"/>
    </location>
</feature>
<dbReference type="PRINTS" id="PR00943">
    <property type="entry name" value="CUATPASE"/>
</dbReference>
<comment type="similarity">
    <text evidence="2 16">Belongs to the cation transport ATPase (P-type) (TC 3.A.3) family. Type IB subfamily.</text>
</comment>
<keyword evidence="9 16" id="KW-0067">ATP-binding</keyword>
<name>A0A1F4T7S0_UNCSA</name>
<feature type="transmembrane region" description="Helical" evidence="16">
    <location>
        <begin position="700"/>
        <end position="723"/>
    </location>
</feature>
<dbReference type="NCBIfam" id="TIGR01511">
    <property type="entry name" value="ATPase-IB1_Cu"/>
    <property type="match status" value="1"/>
</dbReference>
<evidence type="ECO:0000256" key="13">
    <source>
        <dbReference type="ARBA" id="ARBA00023065"/>
    </source>
</evidence>
<dbReference type="InterPro" id="IPR027256">
    <property type="entry name" value="P-typ_ATPase_IB"/>
</dbReference>
<evidence type="ECO:0000256" key="2">
    <source>
        <dbReference type="ARBA" id="ARBA00006024"/>
    </source>
</evidence>
<evidence type="ECO:0000256" key="3">
    <source>
        <dbReference type="ARBA" id="ARBA00012517"/>
    </source>
</evidence>
<evidence type="ECO:0000256" key="7">
    <source>
        <dbReference type="ARBA" id="ARBA00022741"/>
    </source>
</evidence>
<dbReference type="InterPro" id="IPR023214">
    <property type="entry name" value="HAD_sf"/>
</dbReference>
<dbReference type="Gene3D" id="3.30.70.100">
    <property type="match status" value="1"/>
</dbReference>
<keyword evidence="12" id="KW-0186">Copper</keyword>
<dbReference type="SUPFAM" id="SSF55008">
    <property type="entry name" value="HMA, heavy metal-associated domain"/>
    <property type="match status" value="1"/>
</dbReference>
<dbReference type="NCBIfam" id="TIGR01494">
    <property type="entry name" value="ATPase_P-type"/>
    <property type="match status" value="1"/>
</dbReference>
<comment type="subcellular location">
    <subcellularLocation>
        <location evidence="1">Cell membrane</location>
        <topology evidence="1">Multi-pass membrane protein</topology>
    </subcellularLocation>
</comment>
<evidence type="ECO:0000256" key="1">
    <source>
        <dbReference type="ARBA" id="ARBA00004651"/>
    </source>
</evidence>
<evidence type="ECO:0000256" key="11">
    <source>
        <dbReference type="ARBA" id="ARBA00022989"/>
    </source>
</evidence>
<dbReference type="Pfam" id="PF00122">
    <property type="entry name" value="E1-E2_ATPase"/>
    <property type="match status" value="1"/>
</dbReference>
<dbReference type="PRINTS" id="PR00119">
    <property type="entry name" value="CATATPASE"/>
</dbReference>
<dbReference type="InterPro" id="IPR036412">
    <property type="entry name" value="HAD-like_sf"/>
</dbReference>
<dbReference type="SUPFAM" id="SSF81653">
    <property type="entry name" value="Calcium ATPase, transduction domain A"/>
    <property type="match status" value="1"/>
</dbReference>
<feature type="transmembrane region" description="Helical" evidence="16">
    <location>
        <begin position="344"/>
        <end position="365"/>
    </location>
</feature>
<evidence type="ECO:0000256" key="12">
    <source>
        <dbReference type="ARBA" id="ARBA00023008"/>
    </source>
</evidence>
<dbReference type="PROSITE" id="PS00154">
    <property type="entry name" value="ATPASE_E1_E2"/>
    <property type="match status" value="1"/>
</dbReference>
<dbReference type="SFLD" id="SFLDS00003">
    <property type="entry name" value="Haloacid_Dehalogenase"/>
    <property type="match status" value="1"/>
</dbReference>
<evidence type="ECO:0000256" key="9">
    <source>
        <dbReference type="ARBA" id="ARBA00022840"/>
    </source>
</evidence>
<dbReference type="Gene3D" id="3.40.1110.10">
    <property type="entry name" value="Calcium-transporting ATPase, cytoplasmic domain N"/>
    <property type="match status" value="1"/>
</dbReference>
<dbReference type="GO" id="GO:0055070">
    <property type="term" value="P:copper ion homeostasis"/>
    <property type="evidence" value="ECO:0007669"/>
    <property type="project" value="TreeGrafter"/>
</dbReference>